<dbReference type="InterPro" id="IPR006664">
    <property type="entry name" value="OMP_bac"/>
</dbReference>
<dbReference type="PROSITE" id="PS51123">
    <property type="entry name" value="OMPA_2"/>
    <property type="match status" value="1"/>
</dbReference>
<evidence type="ECO:0000256" key="3">
    <source>
        <dbReference type="ARBA" id="ARBA00023237"/>
    </source>
</evidence>
<protein>
    <submittedName>
        <fullName evidence="6">OOP family OmpA-OmpF porin</fullName>
    </submittedName>
</protein>
<name>A0AAW8LKF2_ACILW</name>
<accession>A0AAW8LKF2</accession>
<evidence type="ECO:0000256" key="4">
    <source>
        <dbReference type="PROSITE-ProRule" id="PRU00473"/>
    </source>
</evidence>
<evidence type="ECO:0000256" key="2">
    <source>
        <dbReference type="ARBA" id="ARBA00023136"/>
    </source>
</evidence>
<dbReference type="AlphaFoldDB" id="A0AAW8LKF2"/>
<dbReference type="Gene3D" id="3.40.1520.20">
    <property type="match status" value="1"/>
</dbReference>
<evidence type="ECO:0000256" key="1">
    <source>
        <dbReference type="ARBA" id="ARBA00004442"/>
    </source>
</evidence>
<comment type="subcellular location">
    <subcellularLocation>
        <location evidence="1">Cell outer membrane</location>
    </subcellularLocation>
</comment>
<organism evidence="6 7">
    <name type="scientific">Acinetobacter lwoffii</name>
    <dbReference type="NCBI Taxonomy" id="28090"/>
    <lineage>
        <taxon>Bacteria</taxon>
        <taxon>Pseudomonadati</taxon>
        <taxon>Pseudomonadota</taxon>
        <taxon>Gammaproteobacteria</taxon>
        <taxon>Moraxellales</taxon>
        <taxon>Moraxellaceae</taxon>
        <taxon>Acinetobacter</taxon>
    </lineage>
</organism>
<reference evidence="6" key="1">
    <citation type="submission" date="2023-07" db="EMBL/GenBank/DDBJ databases">
        <title>Sorghum-associated microbial communities from plants grown in Nebraska, USA.</title>
        <authorList>
            <person name="Schachtman D."/>
        </authorList>
    </citation>
    <scope>NUCLEOTIDE SEQUENCE</scope>
    <source>
        <strain evidence="6">BE44</strain>
    </source>
</reference>
<gene>
    <name evidence="6" type="ORF">J2X86_002067</name>
</gene>
<dbReference type="PRINTS" id="PR01023">
    <property type="entry name" value="NAFLGMOTY"/>
</dbReference>
<evidence type="ECO:0000259" key="5">
    <source>
        <dbReference type="PROSITE" id="PS51123"/>
    </source>
</evidence>
<evidence type="ECO:0000313" key="6">
    <source>
        <dbReference type="EMBL" id="MDR6630015.1"/>
    </source>
</evidence>
<dbReference type="SUPFAM" id="SSF103088">
    <property type="entry name" value="OmpA-like"/>
    <property type="match status" value="1"/>
</dbReference>
<dbReference type="PANTHER" id="PTHR30329:SF21">
    <property type="entry name" value="LIPOPROTEIN YIAD-RELATED"/>
    <property type="match status" value="1"/>
</dbReference>
<comment type="caution">
    <text evidence="6">The sequence shown here is derived from an EMBL/GenBank/DDBJ whole genome shotgun (WGS) entry which is preliminary data.</text>
</comment>
<dbReference type="PANTHER" id="PTHR30329">
    <property type="entry name" value="STATOR ELEMENT OF FLAGELLAR MOTOR COMPLEX"/>
    <property type="match status" value="1"/>
</dbReference>
<dbReference type="Proteomes" id="UP001262767">
    <property type="component" value="Unassembled WGS sequence"/>
</dbReference>
<proteinExistence type="predicted"/>
<dbReference type="InterPro" id="IPR006665">
    <property type="entry name" value="OmpA-like"/>
</dbReference>
<keyword evidence="2 4" id="KW-0472">Membrane</keyword>
<dbReference type="InterPro" id="IPR050330">
    <property type="entry name" value="Bact_OuterMem_StrucFunc"/>
</dbReference>
<feature type="domain" description="OmpA-like" evidence="5">
    <location>
        <begin position="117"/>
        <end position="231"/>
    </location>
</feature>
<keyword evidence="3" id="KW-0998">Cell outer membrane</keyword>
<dbReference type="PRINTS" id="PR01021">
    <property type="entry name" value="OMPADOMAIN"/>
</dbReference>
<evidence type="ECO:0000313" key="7">
    <source>
        <dbReference type="Proteomes" id="UP001262767"/>
    </source>
</evidence>
<dbReference type="InterPro" id="IPR036737">
    <property type="entry name" value="OmpA-like_sf"/>
</dbReference>
<dbReference type="EMBL" id="JAVDSC010000008">
    <property type="protein sequence ID" value="MDR6630015.1"/>
    <property type="molecule type" value="Genomic_DNA"/>
</dbReference>
<sequence length="231" mass="25291">MHAQPVIAEGTVPNNSSKQAILAKLYSTYGQENVVDRIQIRQVVAPTDWSNIVSNVINEDLKKVKQGTLTVKGSDIQLTGKVSNSYEIQDTTETFKGLTPANYRLNAQLSVNQTEQKIIDAALKNRIIEFESGSSVLATSGIQILDEMVSALNKVSGKKIRIIGHTDSSGDTNKNLMLSQQRAEAVKAYLIAKNIPSHLLSTEGLGSSKPVAENRTAEGRKKNRRIEFEVL</sequence>
<dbReference type="Gene3D" id="3.30.1330.60">
    <property type="entry name" value="OmpA-like domain"/>
    <property type="match status" value="1"/>
</dbReference>
<dbReference type="Pfam" id="PF00691">
    <property type="entry name" value="OmpA"/>
    <property type="match status" value="1"/>
</dbReference>
<dbReference type="CDD" id="cd07185">
    <property type="entry name" value="OmpA_C-like"/>
    <property type="match status" value="1"/>
</dbReference>
<dbReference type="GO" id="GO:0009279">
    <property type="term" value="C:cell outer membrane"/>
    <property type="evidence" value="ECO:0007669"/>
    <property type="project" value="UniProtKB-SubCell"/>
</dbReference>